<keyword evidence="2" id="KW-1185">Reference proteome</keyword>
<dbReference type="AlphaFoldDB" id="A0A420B6H0"/>
<comment type="caution">
    <text evidence="1">The sequence shown here is derived from an EMBL/GenBank/DDBJ whole genome shotgun (WGS) entry which is preliminary data.</text>
</comment>
<dbReference type="RefSeq" id="WP_120259421.1">
    <property type="nucleotide sequence ID" value="NZ_RAPY01000002.1"/>
</dbReference>
<gene>
    <name evidence="1" type="ORF">DFQ12_2616</name>
</gene>
<protein>
    <submittedName>
        <fullName evidence="1">Uncharacterized protein</fullName>
    </submittedName>
</protein>
<sequence length="265" mass="30605">MNIDKSNLEFRNKLADELSSLKIALNKVNIEKKSLDSIDRAVKTLRDVKHLPSFVDESKKELPEISTPYSWGYAIKNFTLFVDTSSSIQYPKSVKKATLQFSVDVVGEFDKSGHEFIDPFKRLEFNVVIEGFSRGMKQHIFTYHLDRDLKGANPSNEVHPSYHFHYGGRKLGAYTDKNFGNSLILDMPRLMHYPMDFILGLDFVMSNFTPDLWRQLKREPIYIKLIRQAQDRIMKPYFGALAQHFGFHNKIAGTWPGSKILPQVI</sequence>
<proteinExistence type="predicted"/>
<organism evidence="1 2">
    <name type="scientific">Sphingobacterium detergens</name>
    <dbReference type="NCBI Taxonomy" id="1145106"/>
    <lineage>
        <taxon>Bacteria</taxon>
        <taxon>Pseudomonadati</taxon>
        <taxon>Bacteroidota</taxon>
        <taxon>Sphingobacteriia</taxon>
        <taxon>Sphingobacteriales</taxon>
        <taxon>Sphingobacteriaceae</taxon>
        <taxon>Sphingobacterium</taxon>
    </lineage>
</organism>
<name>A0A420B6H0_SPHD1</name>
<reference evidence="1 2" key="1">
    <citation type="submission" date="2018-09" db="EMBL/GenBank/DDBJ databases">
        <title>Genomic Encyclopedia of Type Strains, Phase III (KMG-III): the genomes of soil and plant-associated and newly described type strains.</title>
        <authorList>
            <person name="Whitman W."/>
        </authorList>
    </citation>
    <scope>NUCLEOTIDE SEQUENCE [LARGE SCALE GENOMIC DNA]</scope>
    <source>
        <strain evidence="1 2">CECT 7938</strain>
    </source>
</reference>
<dbReference type="EMBL" id="RAPY01000002">
    <property type="protein sequence ID" value="RKE52380.1"/>
    <property type="molecule type" value="Genomic_DNA"/>
</dbReference>
<evidence type="ECO:0000313" key="1">
    <source>
        <dbReference type="EMBL" id="RKE52380.1"/>
    </source>
</evidence>
<dbReference type="OrthoDB" id="8481528at2"/>
<accession>A0A420B6H0</accession>
<dbReference type="Proteomes" id="UP000286246">
    <property type="component" value="Unassembled WGS sequence"/>
</dbReference>
<evidence type="ECO:0000313" key="2">
    <source>
        <dbReference type="Proteomes" id="UP000286246"/>
    </source>
</evidence>